<keyword evidence="3" id="KW-1185">Reference proteome</keyword>
<dbReference type="RefSeq" id="WP_085218571.1">
    <property type="nucleotide sequence ID" value="NZ_LT840185.1"/>
</dbReference>
<accession>A0A1X7GJ87</accession>
<evidence type="ECO:0000313" key="2">
    <source>
        <dbReference type="EMBL" id="SMF70644.1"/>
    </source>
</evidence>
<reference evidence="3" key="1">
    <citation type="submission" date="2017-04" db="EMBL/GenBank/DDBJ databases">
        <authorList>
            <person name="Varghese N."/>
            <person name="Submissions S."/>
        </authorList>
    </citation>
    <scope>NUCLEOTIDE SEQUENCE [LARGE SCALE GENOMIC DNA]</scope>
    <source>
        <strain evidence="3">Dd16</strain>
    </source>
</reference>
<dbReference type="Proteomes" id="UP000192934">
    <property type="component" value="Chromosome I"/>
</dbReference>
<dbReference type="STRING" id="941907.SAMN06295910_1921"/>
<evidence type="ECO:0000256" key="1">
    <source>
        <dbReference type="SAM" id="MobiDB-lite"/>
    </source>
</evidence>
<feature type="region of interest" description="Disordered" evidence="1">
    <location>
        <begin position="1"/>
        <end position="20"/>
    </location>
</feature>
<sequence length="73" mass="8000">MRRGERRKAPSEIIRADGPPIGIRQSEMDAIRLSTRDLLGALLRYGTRHGLPNIGAAECAERLATLHPQRAAA</sequence>
<proteinExistence type="predicted"/>
<dbReference type="AlphaFoldDB" id="A0A1X7GJ87"/>
<dbReference type="EMBL" id="LT840185">
    <property type="protein sequence ID" value="SMF70644.1"/>
    <property type="molecule type" value="Genomic_DNA"/>
</dbReference>
<evidence type="ECO:0000313" key="3">
    <source>
        <dbReference type="Proteomes" id="UP000192934"/>
    </source>
</evidence>
<gene>
    <name evidence="2" type="ORF">SAMN06295910_1921</name>
</gene>
<protein>
    <submittedName>
        <fullName evidence="2">Uncharacterized protein</fullName>
    </submittedName>
</protein>
<organism evidence="2 3">
    <name type="scientific">Allosphingosinicella indica</name>
    <dbReference type="NCBI Taxonomy" id="941907"/>
    <lineage>
        <taxon>Bacteria</taxon>
        <taxon>Pseudomonadati</taxon>
        <taxon>Pseudomonadota</taxon>
        <taxon>Alphaproteobacteria</taxon>
        <taxon>Sphingomonadales</taxon>
        <taxon>Sphingomonadaceae</taxon>
        <taxon>Allosphingosinicella</taxon>
    </lineage>
</organism>
<name>A0A1X7GJ87_9SPHN</name>